<dbReference type="GO" id="GO:0016616">
    <property type="term" value="F:oxidoreductase activity, acting on the CH-OH group of donors, NAD or NADP as acceptor"/>
    <property type="evidence" value="ECO:0007669"/>
    <property type="project" value="UniProtKB-ARBA"/>
</dbReference>
<dbReference type="KEGG" id="ffu:CLAFUR5_04861"/>
<evidence type="ECO:0000313" key="3">
    <source>
        <dbReference type="EMBL" id="UJO17047.1"/>
    </source>
</evidence>
<accession>A0A9Q8LGJ7</accession>
<dbReference type="GO" id="GO:0050664">
    <property type="term" value="F:oxidoreductase activity, acting on NAD(P)H, oxygen as acceptor"/>
    <property type="evidence" value="ECO:0007669"/>
    <property type="project" value="TreeGrafter"/>
</dbReference>
<dbReference type="Proteomes" id="UP000756132">
    <property type="component" value="Chromosome 4"/>
</dbReference>
<dbReference type="EMBL" id="CP090166">
    <property type="protein sequence ID" value="UJO17047.1"/>
    <property type="molecule type" value="Genomic_DNA"/>
</dbReference>
<dbReference type="PANTHER" id="PTHR43008:SF8">
    <property type="entry name" value="BENZIL REDUCTASE ((S)-BENZOIN FORMING) IRC24"/>
    <property type="match status" value="1"/>
</dbReference>
<dbReference type="InterPro" id="IPR002347">
    <property type="entry name" value="SDR_fam"/>
</dbReference>
<dbReference type="AlphaFoldDB" id="A0A9Q8LGJ7"/>
<dbReference type="Gene3D" id="3.40.50.720">
    <property type="entry name" value="NAD(P)-binding Rossmann-like Domain"/>
    <property type="match status" value="1"/>
</dbReference>
<dbReference type="RefSeq" id="XP_047761413.1">
    <property type="nucleotide sequence ID" value="XM_047904009.1"/>
</dbReference>
<evidence type="ECO:0000256" key="1">
    <source>
        <dbReference type="ARBA" id="ARBA00006484"/>
    </source>
</evidence>
<dbReference type="OrthoDB" id="1933717at2759"/>
<dbReference type="Pfam" id="PF00106">
    <property type="entry name" value="adh_short"/>
    <property type="match status" value="1"/>
</dbReference>
<keyword evidence="4" id="KW-1185">Reference proteome</keyword>
<dbReference type="PRINTS" id="PR00081">
    <property type="entry name" value="GDHRDH"/>
</dbReference>
<organism evidence="3 4">
    <name type="scientific">Passalora fulva</name>
    <name type="common">Tomato leaf mold</name>
    <name type="synonym">Cladosporium fulvum</name>
    <dbReference type="NCBI Taxonomy" id="5499"/>
    <lineage>
        <taxon>Eukaryota</taxon>
        <taxon>Fungi</taxon>
        <taxon>Dikarya</taxon>
        <taxon>Ascomycota</taxon>
        <taxon>Pezizomycotina</taxon>
        <taxon>Dothideomycetes</taxon>
        <taxon>Dothideomycetidae</taxon>
        <taxon>Mycosphaerellales</taxon>
        <taxon>Mycosphaerellaceae</taxon>
        <taxon>Fulvia</taxon>
    </lineage>
</organism>
<comment type="similarity">
    <text evidence="1">Belongs to the short-chain dehydrogenases/reductases (SDR) family.</text>
</comment>
<protein>
    <submittedName>
        <fullName evidence="3">Short-chain dehydrogenase/reductase eupG</fullName>
    </submittedName>
</protein>
<dbReference type="InterPro" id="IPR036291">
    <property type="entry name" value="NAD(P)-bd_dom_sf"/>
</dbReference>
<gene>
    <name evidence="3" type="ORF">CLAFUR5_04861</name>
</gene>
<proteinExistence type="inferred from homology"/>
<name>A0A9Q8LGJ7_PASFU</name>
<evidence type="ECO:0000256" key="2">
    <source>
        <dbReference type="ARBA" id="ARBA00023002"/>
    </source>
</evidence>
<keyword evidence="2" id="KW-0560">Oxidoreductase</keyword>
<dbReference type="PANTHER" id="PTHR43008">
    <property type="entry name" value="BENZIL REDUCTASE"/>
    <property type="match status" value="1"/>
</dbReference>
<reference evidence="3" key="2">
    <citation type="journal article" date="2022" name="Microb. Genom.">
        <title>A chromosome-scale genome assembly of the tomato pathogen Cladosporium fulvum reveals a compartmentalized genome architecture and the presence of a dispensable chromosome.</title>
        <authorList>
            <person name="Zaccaron A.Z."/>
            <person name="Chen L.H."/>
            <person name="Samaras A."/>
            <person name="Stergiopoulos I."/>
        </authorList>
    </citation>
    <scope>NUCLEOTIDE SEQUENCE</scope>
    <source>
        <strain evidence="3">Race5_Kim</strain>
    </source>
</reference>
<dbReference type="SUPFAM" id="SSF51735">
    <property type="entry name" value="NAD(P)-binding Rossmann-fold domains"/>
    <property type="match status" value="1"/>
</dbReference>
<dbReference type="OMA" id="PGFFATD"/>
<dbReference type="GeneID" id="71984739"/>
<sequence length="268" mass="28426">MSTDSTIILVTGANTGIGYETVKALLRSDRKYTILLGGRDISKAGAAAKYAQDEVKSSAGSTVSPLQIDVTDDSSITAAFHTVQSKHTDIDVLINNAGASFDSNLLSKELSVREVWNRSWDTNVTGAHIVTEAFLPLLLKSWAPRLLFNTSGLSSLEDASNPKSPFYKEAPAGLPKPFSPIAYQCSKTGLNMLIVNWTRLVKDGVKVFGVAPGFLTTGLGGNPEMLKKAGAGDPSKGGAALVAVVEGKHDENAGRVVREYGDSAVQNW</sequence>
<reference evidence="3" key="1">
    <citation type="submission" date="2021-12" db="EMBL/GenBank/DDBJ databases">
        <authorList>
            <person name="Zaccaron A."/>
            <person name="Stergiopoulos I."/>
        </authorList>
    </citation>
    <scope>NUCLEOTIDE SEQUENCE</scope>
    <source>
        <strain evidence="3">Race5_Kim</strain>
    </source>
</reference>
<evidence type="ECO:0000313" key="4">
    <source>
        <dbReference type="Proteomes" id="UP000756132"/>
    </source>
</evidence>